<reference evidence="2" key="1">
    <citation type="journal article" date="2016" name="Genome Announc.">
        <title>Complete genome sequence of Alkaliphilus metalliredigens strain QYMF, an alkaliphilic and metal-reducing bacterium isolated from borax-contaminated leachate ponds.</title>
        <authorList>
            <person name="Hwang C."/>
            <person name="Copeland A."/>
            <person name="Lucas S."/>
            <person name="Lapidus A."/>
            <person name="Barry K."/>
            <person name="Detter J.C."/>
            <person name="Glavina Del Rio T."/>
            <person name="Hammon N."/>
            <person name="Israni S."/>
            <person name="Dalin E."/>
            <person name="Tice H."/>
            <person name="Pitluck S."/>
            <person name="Chertkov O."/>
            <person name="Brettin T."/>
            <person name="Bruce D."/>
            <person name="Han C."/>
            <person name="Schmutz J."/>
            <person name="Larimer F."/>
            <person name="Land M.L."/>
            <person name="Hauser L."/>
            <person name="Kyrpides N."/>
            <person name="Mikhailova N."/>
            <person name="Ye Q."/>
            <person name="Zhou J."/>
            <person name="Richardson P."/>
            <person name="Fields M.W."/>
        </authorList>
    </citation>
    <scope>NUCLEOTIDE SEQUENCE [LARGE SCALE GENOMIC DNA]</scope>
    <source>
        <strain evidence="2">QYMF</strain>
    </source>
</reference>
<dbReference type="AlphaFoldDB" id="A6TQV3"/>
<dbReference type="HOGENOM" id="CLU_147810_3_0_9"/>
<dbReference type="STRING" id="293826.Amet_2417"/>
<accession>A6TQV3</accession>
<keyword evidence="2" id="KW-1185">Reference proteome</keyword>
<dbReference type="KEGG" id="amt:Amet_2417"/>
<sequence length="109" mass="13108">MNAGNLRYKVDVYAKVKFENELKETDYRDEKLKSIWTEIIPQTGSLKNQQVETMLSTVTHKIKCRYVSAKDITKDMHFIYKGHRFDIRYILNPYFKNETLEFFCEEVIE</sequence>
<dbReference type="Pfam" id="PF05521">
    <property type="entry name" value="Phage_HCP"/>
    <property type="match status" value="1"/>
</dbReference>
<gene>
    <name evidence="1" type="ordered locus">Amet_2417</name>
</gene>
<dbReference type="OrthoDB" id="9808209at2"/>
<dbReference type="InterPro" id="IPR038666">
    <property type="entry name" value="SSP1_head-tail_sf"/>
</dbReference>
<organism evidence="1 2">
    <name type="scientific">Alkaliphilus metalliredigens (strain QYMF)</name>
    <dbReference type="NCBI Taxonomy" id="293826"/>
    <lineage>
        <taxon>Bacteria</taxon>
        <taxon>Bacillati</taxon>
        <taxon>Bacillota</taxon>
        <taxon>Clostridia</taxon>
        <taxon>Peptostreptococcales</taxon>
        <taxon>Natronincolaceae</taxon>
        <taxon>Alkaliphilus</taxon>
    </lineage>
</organism>
<evidence type="ECO:0000313" key="1">
    <source>
        <dbReference type="EMBL" id="ABR48571.1"/>
    </source>
</evidence>
<dbReference type="Proteomes" id="UP000001572">
    <property type="component" value="Chromosome"/>
</dbReference>
<proteinExistence type="predicted"/>
<name>A6TQV3_ALKMQ</name>
<dbReference type="InterPro" id="IPR008767">
    <property type="entry name" value="Phage_SPP1_head-tail_adaptor"/>
</dbReference>
<dbReference type="RefSeq" id="WP_012063546.1">
    <property type="nucleotide sequence ID" value="NC_009633.1"/>
</dbReference>
<protein>
    <submittedName>
        <fullName evidence="1">Phage head-tail adaptor, putative</fullName>
    </submittedName>
</protein>
<dbReference type="eggNOG" id="COG5614">
    <property type="taxonomic scope" value="Bacteria"/>
</dbReference>
<dbReference type="Gene3D" id="2.40.10.270">
    <property type="entry name" value="Bacteriophage SPP1 head-tail adaptor protein"/>
    <property type="match status" value="1"/>
</dbReference>
<evidence type="ECO:0000313" key="2">
    <source>
        <dbReference type="Proteomes" id="UP000001572"/>
    </source>
</evidence>
<dbReference type="NCBIfam" id="TIGR01563">
    <property type="entry name" value="gp16_SPP1"/>
    <property type="match status" value="1"/>
</dbReference>
<dbReference type="EMBL" id="CP000724">
    <property type="protein sequence ID" value="ABR48571.1"/>
    <property type="molecule type" value="Genomic_DNA"/>
</dbReference>